<dbReference type="GO" id="GO:0009236">
    <property type="term" value="P:cobalamin biosynthetic process"/>
    <property type="evidence" value="ECO:0007669"/>
    <property type="project" value="UniProtKB-UniPathway"/>
</dbReference>
<feature type="transmembrane region" description="Helical" evidence="1">
    <location>
        <begin position="36"/>
        <end position="65"/>
    </location>
</feature>
<proteinExistence type="predicted"/>
<feature type="non-terminal residue" evidence="2">
    <location>
        <position position="73"/>
    </location>
</feature>
<gene>
    <name evidence="2" type="ORF">METZ01_LOCUS441601</name>
</gene>
<name>A0A382YZP4_9ZZZZ</name>
<dbReference type="GO" id="GO:0051073">
    <property type="term" value="F:adenosylcobinamide-GDP ribazoletransferase activity"/>
    <property type="evidence" value="ECO:0007669"/>
    <property type="project" value="InterPro"/>
</dbReference>
<sequence length="73" mass="7797">MTSLRAAIFFLTRIPIGLGRQSPSLSQRAVSWFPTVGALIGSVIGLIYVGLFQFLPSAVAAALAVQKIIHNDE</sequence>
<evidence type="ECO:0000313" key="2">
    <source>
        <dbReference type="EMBL" id="SVD88747.1"/>
    </source>
</evidence>
<accession>A0A382YZP4</accession>
<dbReference type="GO" id="GO:0008818">
    <property type="term" value="F:cobalamin 5'-phosphate synthase activity"/>
    <property type="evidence" value="ECO:0007669"/>
    <property type="project" value="InterPro"/>
</dbReference>
<dbReference type="AlphaFoldDB" id="A0A382YZP4"/>
<dbReference type="EMBL" id="UINC01179851">
    <property type="protein sequence ID" value="SVD88747.1"/>
    <property type="molecule type" value="Genomic_DNA"/>
</dbReference>
<keyword evidence="1" id="KW-1133">Transmembrane helix</keyword>
<dbReference type="InterPro" id="IPR003805">
    <property type="entry name" value="CobS"/>
</dbReference>
<organism evidence="2">
    <name type="scientific">marine metagenome</name>
    <dbReference type="NCBI Taxonomy" id="408172"/>
    <lineage>
        <taxon>unclassified sequences</taxon>
        <taxon>metagenomes</taxon>
        <taxon>ecological metagenomes</taxon>
    </lineage>
</organism>
<reference evidence="2" key="1">
    <citation type="submission" date="2018-05" db="EMBL/GenBank/DDBJ databases">
        <authorList>
            <person name="Lanie J.A."/>
            <person name="Ng W.-L."/>
            <person name="Kazmierczak K.M."/>
            <person name="Andrzejewski T.M."/>
            <person name="Davidsen T.M."/>
            <person name="Wayne K.J."/>
            <person name="Tettelin H."/>
            <person name="Glass J.I."/>
            <person name="Rusch D."/>
            <person name="Podicherti R."/>
            <person name="Tsui H.-C.T."/>
            <person name="Winkler M.E."/>
        </authorList>
    </citation>
    <scope>NUCLEOTIDE SEQUENCE</scope>
</reference>
<protein>
    <submittedName>
        <fullName evidence="2">Uncharacterized protein</fullName>
    </submittedName>
</protein>
<dbReference type="Pfam" id="PF02654">
    <property type="entry name" value="CobS"/>
    <property type="match status" value="1"/>
</dbReference>
<evidence type="ECO:0000256" key="1">
    <source>
        <dbReference type="SAM" id="Phobius"/>
    </source>
</evidence>
<keyword evidence="1" id="KW-0472">Membrane</keyword>
<dbReference type="UniPathway" id="UPA00148">
    <property type="reaction ID" value="UER00238"/>
</dbReference>
<keyword evidence="1" id="KW-0812">Transmembrane</keyword>